<dbReference type="NCBIfam" id="NF038020">
    <property type="entry name" value="HeR"/>
    <property type="match status" value="1"/>
</dbReference>
<reference evidence="2" key="1">
    <citation type="submission" date="2020-05" db="EMBL/GenBank/DDBJ databases">
        <authorList>
            <person name="Chiriac C."/>
            <person name="Salcher M."/>
            <person name="Ghai R."/>
            <person name="Kavagutti S V."/>
        </authorList>
    </citation>
    <scope>NUCLEOTIDE SEQUENCE</scope>
</reference>
<evidence type="ECO:0000313" key="2">
    <source>
        <dbReference type="EMBL" id="CAB4669609.1"/>
    </source>
</evidence>
<dbReference type="InterPro" id="IPR041113">
    <property type="entry name" value="Heliorhodopsin"/>
</dbReference>
<organism evidence="2">
    <name type="scientific">freshwater metagenome</name>
    <dbReference type="NCBI Taxonomy" id="449393"/>
    <lineage>
        <taxon>unclassified sequences</taxon>
        <taxon>metagenomes</taxon>
        <taxon>ecological metagenomes</taxon>
    </lineage>
</organism>
<sequence>MIDQFKSLRKLNLIAGCLHLVSLLAILFLSTDWSLPVRATYLSDAPGTGNFAAPVELFSLNTSYAVASFMALSAFFHFFVSSGPIFPKYVDGLKRHINVYRWIEYSLSSSIMIVIILQLNGVTDYVAFLAIFGVNVSMILFGWLQERYSQPGSGDMLPFWFGCIAGAVPWIAVFINMLSPSGPPETTVPGFVVGIVISLFIFFNCFALVQWKQYKAQGKWADYLYGERWYIILSLVAKSLLAWQVFVGALM</sequence>
<dbReference type="EMBL" id="CAEZWV010000011">
    <property type="protein sequence ID" value="CAB4669609.1"/>
    <property type="molecule type" value="Genomic_DNA"/>
</dbReference>
<name>A0A6J6M8M5_9ZZZZ</name>
<gene>
    <name evidence="2" type="ORF">UFOPK2295_00718</name>
</gene>
<dbReference type="SUPFAM" id="SSF81321">
    <property type="entry name" value="Family A G protein-coupled receptor-like"/>
    <property type="match status" value="1"/>
</dbReference>
<protein>
    <submittedName>
        <fullName evidence="2">Unannotated protein</fullName>
    </submittedName>
</protein>
<keyword evidence="1" id="KW-1133">Transmembrane helix</keyword>
<feature type="transmembrane region" description="Helical" evidence="1">
    <location>
        <begin position="99"/>
        <end position="119"/>
    </location>
</feature>
<evidence type="ECO:0000256" key="1">
    <source>
        <dbReference type="SAM" id="Phobius"/>
    </source>
</evidence>
<feature type="transmembrane region" description="Helical" evidence="1">
    <location>
        <begin position="12"/>
        <end position="31"/>
    </location>
</feature>
<feature type="transmembrane region" description="Helical" evidence="1">
    <location>
        <begin position="64"/>
        <end position="87"/>
    </location>
</feature>
<dbReference type="Pfam" id="PF18761">
    <property type="entry name" value="Heliorhodopsin"/>
    <property type="match status" value="1"/>
</dbReference>
<dbReference type="Gene3D" id="1.20.1070.10">
    <property type="entry name" value="Rhodopsin 7-helix transmembrane proteins"/>
    <property type="match status" value="1"/>
</dbReference>
<keyword evidence="1" id="KW-0812">Transmembrane</keyword>
<dbReference type="AlphaFoldDB" id="A0A6J6M8M5"/>
<proteinExistence type="predicted"/>
<feature type="transmembrane region" description="Helical" evidence="1">
    <location>
        <begin position="125"/>
        <end position="144"/>
    </location>
</feature>
<accession>A0A6J6M8M5</accession>
<feature type="transmembrane region" description="Helical" evidence="1">
    <location>
        <begin position="190"/>
        <end position="209"/>
    </location>
</feature>
<keyword evidence="1" id="KW-0472">Membrane</keyword>
<feature type="transmembrane region" description="Helical" evidence="1">
    <location>
        <begin position="229"/>
        <end position="250"/>
    </location>
</feature>
<feature type="transmembrane region" description="Helical" evidence="1">
    <location>
        <begin position="156"/>
        <end position="178"/>
    </location>
</feature>